<evidence type="ECO:0000256" key="1">
    <source>
        <dbReference type="ARBA" id="ARBA00004418"/>
    </source>
</evidence>
<gene>
    <name evidence="9" type="ORF">SAMN02982917_3801</name>
</gene>
<dbReference type="InterPro" id="IPR050490">
    <property type="entry name" value="Bact_solute-bd_prot1"/>
</dbReference>
<dbReference type="STRING" id="286727.SAMN02982917_3801"/>
<evidence type="ECO:0000256" key="6">
    <source>
        <dbReference type="ARBA" id="ARBA00022729"/>
    </source>
</evidence>
<comment type="function">
    <text evidence="7">Part of the ABC transporter complex UgpBAEC involved in sn-glycerol-3-phosphate (G3P) import. Binds G3P.</text>
</comment>
<dbReference type="PANTHER" id="PTHR43649:SF31">
    <property type="entry name" value="SN-GLYCEROL-3-PHOSPHATE-BINDING PERIPLASMIC PROTEIN UGPB"/>
    <property type="match status" value="1"/>
</dbReference>
<evidence type="ECO:0000256" key="3">
    <source>
        <dbReference type="ARBA" id="ARBA00011557"/>
    </source>
</evidence>
<dbReference type="PANTHER" id="PTHR43649">
    <property type="entry name" value="ARABINOSE-BINDING PROTEIN-RELATED"/>
    <property type="match status" value="1"/>
</dbReference>
<evidence type="ECO:0000256" key="5">
    <source>
        <dbReference type="ARBA" id="ARBA00022448"/>
    </source>
</evidence>
<evidence type="ECO:0000256" key="8">
    <source>
        <dbReference type="SAM" id="SignalP"/>
    </source>
</evidence>
<dbReference type="EMBL" id="FXAK01000007">
    <property type="protein sequence ID" value="SMF69564.1"/>
    <property type="molecule type" value="Genomic_DNA"/>
</dbReference>
<keyword evidence="5" id="KW-0813">Transport</keyword>
<dbReference type="PROSITE" id="PS51318">
    <property type="entry name" value="TAT"/>
    <property type="match status" value="1"/>
</dbReference>
<feature type="chain" id="PRO_5012326886" description="sn-glycerol-3-phosphate-binding periplasmic protein UgpB" evidence="8">
    <location>
        <begin position="32"/>
        <end position="451"/>
    </location>
</feature>
<name>A0A1X7GIH9_9PROT</name>
<comment type="subcellular location">
    <subcellularLocation>
        <location evidence="1">Periplasm</location>
    </subcellularLocation>
</comment>
<dbReference type="InterPro" id="IPR006311">
    <property type="entry name" value="TAT_signal"/>
</dbReference>
<accession>A0A1X7GIH9</accession>
<keyword evidence="6 8" id="KW-0732">Signal</keyword>
<dbReference type="AlphaFoldDB" id="A0A1X7GIH9"/>
<dbReference type="Proteomes" id="UP000192936">
    <property type="component" value="Unassembled WGS sequence"/>
</dbReference>
<protein>
    <recommendedName>
        <fullName evidence="4">sn-glycerol-3-phosphate-binding periplasmic protein UgpB</fullName>
    </recommendedName>
</protein>
<comment type="subunit">
    <text evidence="3">The complex is composed of two ATP-binding proteins (UgpC), two transmembrane proteins (UgpA and UgpE) and a solute-binding protein (UgpB).</text>
</comment>
<dbReference type="Gene3D" id="3.40.190.10">
    <property type="entry name" value="Periplasmic binding protein-like II"/>
    <property type="match status" value="2"/>
</dbReference>
<dbReference type="NCBIfam" id="NF008211">
    <property type="entry name" value="PRK10974.1"/>
    <property type="match status" value="1"/>
</dbReference>
<organism evidence="9 10">
    <name type="scientific">Azospirillum oryzae</name>
    <dbReference type="NCBI Taxonomy" id="286727"/>
    <lineage>
        <taxon>Bacteria</taxon>
        <taxon>Pseudomonadati</taxon>
        <taxon>Pseudomonadota</taxon>
        <taxon>Alphaproteobacteria</taxon>
        <taxon>Rhodospirillales</taxon>
        <taxon>Azospirillaceae</taxon>
        <taxon>Azospirillum</taxon>
    </lineage>
</organism>
<dbReference type="SUPFAM" id="SSF53850">
    <property type="entry name" value="Periplasmic binding protein-like II"/>
    <property type="match status" value="1"/>
</dbReference>
<dbReference type="InterPro" id="IPR006059">
    <property type="entry name" value="SBP"/>
</dbReference>
<dbReference type="GO" id="GO:0042597">
    <property type="term" value="C:periplasmic space"/>
    <property type="evidence" value="ECO:0007669"/>
    <property type="project" value="UniProtKB-SubCell"/>
</dbReference>
<reference evidence="9 10" key="1">
    <citation type="submission" date="2017-04" db="EMBL/GenBank/DDBJ databases">
        <authorList>
            <person name="Afonso C.L."/>
            <person name="Miller P.J."/>
            <person name="Scott M.A."/>
            <person name="Spackman E."/>
            <person name="Goraichik I."/>
            <person name="Dimitrov K.M."/>
            <person name="Suarez D.L."/>
            <person name="Swayne D.E."/>
        </authorList>
    </citation>
    <scope>NUCLEOTIDE SEQUENCE [LARGE SCALE GENOMIC DNA]</scope>
    <source>
        <strain evidence="9 10">A2P</strain>
    </source>
</reference>
<evidence type="ECO:0000256" key="2">
    <source>
        <dbReference type="ARBA" id="ARBA00008520"/>
    </source>
</evidence>
<evidence type="ECO:0000256" key="4">
    <source>
        <dbReference type="ARBA" id="ARBA00017470"/>
    </source>
</evidence>
<dbReference type="CDD" id="cd14748">
    <property type="entry name" value="PBP2_UgpB"/>
    <property type="match status" value="1"/>
</dbReference>
<evidence type="ECO:0000313" key="10">
    <source>
        <dbReference type="Proteomes" id="UP000192936"/>
    </source>
</evidence>
<sequence>MLTRRKLALLTGAATTSALLFAAALPGTALAQQKTMIDFWHGLPQPLGGQLEQIVKDFNDSQQTVQVNASYKGSYPETMQAAIAAFRAGNAPHIVQMFEVGTATMMAAGPAVKPVYQLMQETGASFDPDAYIPAVKGYYSSKDGKMMALPFNSSTTIMFYNKDAFQKAGLDPNKPPATWPEMIEATKKLKASGSTCPLTTSWPVWAQFEQLGAIHNTPFATQQNGFGGLNAELKINAPLYVKHVQTLIDMQKDGLFKYGGRDNKPDALFPSGECAMIHGSSGLRSRIIKEANFAWGAAPLPYWPEFAKDGPKNSIIGGAAFWVMTAPKRTPAEYKAVSQFFSYLARPEVDAKWHMDTGYVPVTMKGYELAKSQGYYEKNPGADVPAAQLTRTPTTENSMGLRLGNLPEIRNIIQEELEKAFQGQQDARQALDASVKRGNAVLRNFERANKG</sequence>
<proteinExistence type="inferred from homology"/>
<dbReference type="OrthoDB" id="9762335at2"/>
<dbReference type="RefSeq" id="WP_085088269.1">
    <property type="nucleotide sequence ID" value="NZ_FXAK01000007.1"/>
</dbReference>
<evidence type="ECO:0000313" key="9">
    <source>
        <dbReference type="EMBL" id="SMF69564.1"/>
    </source>
</evidence>
<dbReference type="Pfam" id="PF13416">
    <property type="entry name" value="SBP_bac_8"/>
    <property type="match status" value="1"/>
</dbReference>
<evidence type="ECO:0000256" key="7">
    <source>
        <dbReference type="ARBA" id="ARBA00034473"/>
    </source>
</evidence>
<feature type="signal peptide" evidence="8">
    <location>
        <begin position="1"/>
        <end position="31"/>
    </location>
</feature>
<comment type="similarity">
    <text evidence="2">Belongs to the bacterial solute-binding protein 1 family.</text>
</comment>